<gene>
    <name evidence="1" type="ORF">LCGC14_2050540</name>
</gene>
<dbReference type="AlphaFoldDB" id="A0A0F9HL53"/>
<name>A0A0F9HL53_9ZZZZ</name>
<evidence type="ECO:0000313" key="1">
    <source>
        <dbReference type="EMBL" id="KKL75872.1"/>
    </source>
</evidence>
<dbReference type="EMBL" id="LAZR01024227">
    <property type="protein sequence ID" value="KKL75872.1"/>
    <property type="molecule type" value="Genomic_DNA"/>
</dbReference>
<sequence length="320" mass="36797">MGKVKQMKEKRRKRDFDKKLNKKMEECDSIIEITSKAMEGLNVTQKKILFTKESLESTKYNAQWNKKVLGNIRDEKIYQIEPSFDGYFKSYNTGVTGLQDFSRELLGSIKDVENRMGFISGAISNSDANMATGCRILGNFLDDNKSNNVVNSIALENPWNNPFSQRDSLKEKLLLFKGFLADTLDNLWDSLLFTGRNEENRTPALLMREFISDFLNTLSPRLDILKLDWCKKTKSGNPTQHSKVIFAILGPDESFSWKKKNYKPLVEIATVYRKLYKILNGFTHYRGGGTPNDVRIKLTSFAEQLQSYTLEILKLRAIIL</sequence>
<organism evidence="1">
    <name type="scientific">marine sediment metagenome</name>
    <dbReference type="NCBI Taxonomy" id="412755"/>
    <lineage>
        <taxon>unclassified sequences</taxon>
        <taxon>metagenomes</taxon>
        <taxon>ecological metagenomes</taxon>
    </lineage>
</organism>
<accession>A0A0F9HL53</accession>
<comment type="caution">
    <text evidence="1">The sequence shown here is derived from an EMBL/GenBank/DDBJ whole genome shotgun (WGS) entry which is preliminary data.</text>
</comment>
<proteinExistence type="predicted"/>
<protein>
    <submittedName>
        <fullName evidence="1">Uncharacterized protein</fullName>
    </submittedName>
</protein>
<reference evidence="1" key="1">
    <citation type="journal article" date="2015" name="Nature">
        <title>Complex archaea that bridge the gap between prokaryotes and eukaryotes.</title>
        <authorList>
            <person name="Spang A."/>
            <person name="Saw J.H."/>
            <person name="Jorgensen S.L."/>
            <person name="Zaremba-Niedzwiedzka K."/>
            <person name="Martijn J."/>
            <person name="Lind A.E."/>
            <person name="van Eijk R."/>
            <person name="Schleper C."/>
            <person name="Guy L."/>
            <person name="Ettema T.J."/>
        </authorList>
    </citation>
    <scope>NUCLEOTIDE SEQUENCE</scope>
</reference>